<dbReference type="InterPro" id="IPR029071">
    <property type="entry name" value="Ubiquitin-like_domsf"/>
</dbReference>
<dbReference type="SUPFAM" id="SSF52058">
    <property type="entry name" value="L domain-like"/>
    <property type="match status" value="1"/>
</dbReference>
<dbReference type="PANTHER" id="PTHR45712:SF22">
    <property type="entry name" value="INSULIN-LIKE GROWTH FACTOR-BINDING PROTEIN COMPLEX ACID LABILE SUBUNIT"/>
    <property type="match status" value="1"/>
</dbReference>
<dbReference type="VEuPathDB" id="PiroplasmaDB:BmR1_04g09370"/>
<gene>
    <name evidence="3" type="ORF">BmR1_04g09370</name>
</gene>
<dbReference type="OrthoDB" id="409725at2759"/>
<reference evidence="3 4" key="3">
    <citation type="journal article" date="2016" name="Sci. Rep.">
        <title>Genome-wide diversity and gene expression profiling of Babesia microti isolates identify polymorphic genes that mediate host-pathogen interactions.</title>
        <authorList>
            <person name="Silva J.C."/>
            <person name="Cornillot E."/>
            <person name="McCracken C."/>
            <person name="Usmani-Brown S."/>
            <person name="Dwivedi A."/>
            <person name="Ifeonu O.O."/>
            <person name="Crabtree J."/>
            <person name="Gotia H.T."/>
            <person name="Virji A.Z."/>
            <person name="Reynes C."/>
            <person name="Colinge J."/>
            <person name="Kumar V."/>
            <person name="Lawres L."/>
            <person name="Pazzi J.E."/>
            <person name="Pablo J.V."/>
            <person name="Hung C."/>
            <person name="Brancato J."/>
            <person name="Kumari P."/>
            <person name="Orvis J."/>
            <person name="Tretina K."/>
            <person name="Chibucos M."/>
            <person name="Ott S."/>
            <person name="Sadzewicz L."/>
            <person name="Sengamalay N."/>
            <person name="Shetty A.C."/>
            <person name="Su Q."/>
            <person name="Tallon L."/>
            <person name="Fraser C.M."/>
            <person name="Frutos R."/>
            <person name="Molina D.M."/>
            <person name="Krause P.J."/>
            <person name="Ben Mamoun C."/>
        </authorList>
    </citation>
    <scope>NUCLEOTIDE SEQUENCE [LARGE SCALE GENOMIC DNA]</scope>
    <source>
        <strain evidence="3 4">RI</strain>
    </source>
</reference>
<dbReference type="InterPro" id="IPR032675">
    <property type="entry name" value="LRR_dom_sf"/>
</dbReference>
<dbReference type="GeneID" id="24426499"/>
<dbReference type="GO" id="GO:0005615">
    <property type="term" value="C:extracellular space"/>
    <property type="evidence" value="ECO:0007669"/>
    <property type="project" value="TreeGrafter"/>
</dbReference>
<reference evidence="3 4" key="1">
    <citation type="journal article" date="2012" name="Nucleic Acids Res.">
        <title>Sequencing of the smallest Apicomplexan genome from the human pathogen Babesia microti.</title>
        <authorList>
            <person name="Cornillot E."/>
            <person name="Hadj-Kaddour K."/>
            <person name="Dassouli A."/>
            <person name="Noel B."/>
            <person name="Ranwez V."/>
            <person name="Vacherie B."/>
            <person name="Augagneur Y."/>
            <person name="Bres V."/>
            <person name="Duclos A."/>
            <person name="Randazzo S."/>
            <person name="Carcy B."/>
            <person name="Debierre-Grockiego F."/>
            <person name="Delbecq S."/>
            <person name="Moubri-Menage K."/>
            <person name="Shams-Eldin H."/>
            <person name="Usmani-Brown S."/>
            <person name="Bringaud F."/>
            <person name="Wincker P."/>
            <person name="Vivares C.P."/>
            <person name="Schwarz R.T."/>
            <person name="Schetters T.P."/>
            <person name="Krause P.J."/>
            <person name="Gorenflot A."/>
            <person name="Berry V."/>
            <person name="Barbe V."/>
            <person name="Ben Mamoun C."/>
        </authorList>
    </citation>
    <scope>NUCLEOTIDE SEQUENCE [LARGE SCALE GENOMIC DNA]</scope>
    <source>
        <strain evidence="3 4">RI</strain>
    </source>
</reference>
<dbReference type="Proteomes" id="UP000002899">
    <property type="component" value="Chromosome IV"/>
</dbReference>
<keyword evidence="4" id="KW-1185">Reference proteome</keyword>
<dbReference type="InterPro" id="IPR001611">
    <property type="entry name" value="Leu-rich_rpt"/>
</dbReference>
<organism evidence="3 4">
    <name type="scientific">Babesia microti (strain RI)</name>
    <dbReference type="NCBI Taxonomy" id="1133968"/>
    <lineage>
        <taxon>Eukaryota</taxon>
        <taxon>Sar</taxon>
        <taxon>Alveolata</taxon>
        <taxon>Apicomplexa</taxon>
        <taxon>Aconoidasida</taxon>
        <taxon>Piroplasmida</taxon>
        <taxon>Babesiidae</taxon>
        <taxon>Babesia</taxon>
    </lineage>
</organism>
<protein>
    <submittedName>
        <fullName evidence="3">Dynein light chain 1, axonemal</fullName>
    </submittedName>
</protein>
<dbReference type="PROSITE" id="PS51450">
    <property type="entry name" value="LRR"/>
    <property type="match status" value="2"/>
</dbReference>
<evidence type="ECO:0000313" key="4">
    <source>
        <dbReference type="Proteomes" id="UP000002899"/>
    </source>
</evidence>
<dbReference type="Gene3D" id="3.80.10.10">
    <property type="entry name" value="Ribonuclease Inhibitor"/>
    <property type="match status" value="2"/>
</dbReference>
<sequence length="570" mass="65924">MTRVYSIGDRILNSDKRCFGTVRWIGKLNVEQIKIILEKSVNNPPFRGHFQENLEDDTEMAEAEIDSIDPGENYLGIEWDDDLQGFCNGEIGEDKLFDPIYSMLRNHYRKMYSEPRPAKLLSCSFLTPYSVYTEEKTFAQAVFERYVDDFNDDNEDHSNSIEFVGREQAVNYFRDLNNLRIISVNKYNISSIGKLDYISLPKLNCIQLIDNLFSCWTEISKIAKFSPKLSNLDMSGNKMSLFTFKPEECEIFSSLKILYLNRSFVQFNEFATLCGYGMFPKLEVIQMCNNYISTLIIDNYDNLPDLKVINLSDNYISDIEGVFKLIHNVASLKKLLISGNKLSTIGNVKRLEKYQVEHLEELYIENNLINDWDMIVYFSKRFINLKCLRINGNNLKSTTENLKNECRNILVSLFPKLENLEGSNISNIDRTNAERYFISMANSGNNSYTMVQNLDPNILDRLEQIHGKRECVDGDSFLKKNFVELILVPDGELCDFSKGITKRSFPNDAKVKDLKIVCSKLFGVQYSMVKLTYNDGKMPISLELDDDFARIDQHGIWNGYIIRVQHPIQL</sequence>
<dbReference type="InterPro" id="IPR036859">
    <property type="entry name" value="CAP-Gly_dom_sf"/>
</dbReference>
<evidence type="ECO:0000256" key="2">
    <source>
        <dbReference type="ARBA" id="ARBA00022737"/>
    </source>
</evidence>
<name>I7JDW0_BABMR</name>
<dbReference type="Pfam" id="PF13855">
    <property type="entry name" value="LRR_8"/>
    <property type="match status" value="1"/>
</dbReference>
<dbReference type="RefSeq" id="XP_012650453.1">
    <property type="nucleotide sequence ID" value="XM_012794999.1"/>
</dbReference>
<dbReference type="InterPro" id="IPR050333">
    <property type="entry name" value="SLRP"/>
</dbReference>
<keyword evidence="2" id="KW-0677">Repeat</keyword>
<evidence type="ECO:0000313" key="3">
    <source>
        <dbReference type="EMBL" id="CCF76045.1"/>
    </source>
</evidence>
<accession>I7JDW0</accession>
<evidence type="ECO:0000256" key="1">
    <source>
        <dbReference type="ARBA" id="ARBA00022614"/>
    </source>
</evidence>
<proteinExistence type="predicted"/>
<dbReference type="EMBL" id="LN871599">
    <property type="protein sequence ID" value="CCF76045.1"/>
    <property type="molecule type" value="Genomic_DNA"/>
</dbReference>
<keyword evidence="1" id="KW-0433">Leucine-rich repeat</keyword>
<dbReference type="KEGG" id="bmic:BmR1_04g09370"/>
<dbReference type="SUPFAM" id="SSF54236">
    <property type="entry name" value="Ubiquitin-like"/>
    <property type="match status" value="1"/>
</dbReference>
<dbReference type="Gene3D" id="2.30.30.190">
    <property type="entry name" value="CAP Gly-rich-like domain"/>
    <property type="match status" value="1"/>
</dbReference>
<reference evidence="3 4" key="2">
    <citation type="journal article" date="2013" name="PLoS ONE">
        <title>Whole genome mapping and re-organization of the nuclear and mitochondrial genomes of Babesia microti isolates.</title>
        <authorList>
            <person name="Cornillot E."/>
            <person name="Dassouli A."/>
            <person name="Garg A."/>
            <person name="Pachikara N."/>
            <person name="Randazzo S."/>
            <person name="Depoix D."/>
            <person name="Carcy B."/>
            <person name="Delbecq S."/>
            <person name="Frutos R."/>
            <person name="Silva J.C."/>
            <person name="Sutton R."/>
            <person name="Krause P.J."/>
            <person name="Mamoun C.B."/>
        </authorList>
    </citation>
    <scope>NUCLEOTIDE SEQUENCE [LARGE SCALE GENOMIC DNA]</scope>
    <source>
        <strain evidence="3 4">RI</strain>
    </source>
</reference>
<dbReference type="Gene3D" id="3.10.20.90">
    <property type="entry name" value="Phosphatidylinositol 3-kinase Catalytic Subunit, Chain A, domain 1"/>
    <property type="match status" value="1"/>
</dbReference>
<dbReference type="AlphaFoldDB" id="I7JDW0"/>
<dbReference type="PANTHER" id="PTHR45712">
    <property type="entry name" value="AGAP008170-PA"/>
    <property type="match status" value="1"/>
</dbReference>